<dbReference type="GO" id="GO:0006508">
    <property type="term" value="P:proteolysis"/>
    <property type="evidence" value="ECO:0007669"/>
    <property type="project" value="UniProtKB-KW"/>
</dbReference>
<dbReference type="PROSITE" id="PS51935">
    <property type="entry name" value="NLPC_P60"/>
    <property type="match status" value="1"/>
</dbReference>
<dbReference type="GO" id="GO:0008234">
    <property type="term" value="F:cysteine-type peptidase activity"/>
    <property type="evidence" value="ECO:0007669"/>
    <property type="project" value="UniProtKB-KW"/>
</dbReference>
<dbReference type="eggNOG" id="COG0791">
    <property type="taxonomic scope" value="Bacteria"/>
</dbReference>
<dbReference type="InterPro" id="IPR000064">
    <property type="entry name" value="NLP_P60_dom"/>
</dbReference>
<dbReference type="AlphaFoldDB" id="A0A087CFQ2"/>
<accession>A0A087CFQ2</accession>
<gene>
    <name evidence="6" type="ORF">BPSY_0950</name>
</gene>
<organism evidence="6 7">
    <name type="scientific">Bifidobacterium psychraerophilum</name>
    <dbReference type="NCBI Taxonomy" id="218140"/>
    <lineage>
        <taxon>Bacteria</taxon>
        <taxon>Bacillati</taxon>
        <taxon>Actinomycetota</taxon>
        <taxon>Actinomycetes</taxon>
        <taxon>Bifidobacteriales</taxon>
        <taxon>Bifidobacteriaceae</taxon>
        <taxon>Bifidobacterium</taxon>
    </lineage>
</organism>
<dbReference type="EMBL" id="JGZI01000009">
    <property type="protein sequence ID" value="KFI82102.1"/>
    <property type="molecule type" value="Genomic_DNA"/>
</dbReference>
<dbReference type="InterPro" id="IPR057370">
    <property type="entry name" value="ELLD"/>
</dbReference>
<evidence type="ECO:0000313" key="6">
    <source>
        <dbReference type="EMBL" id="KFI82102.1"/>
    </source>
</evidence>
<feature type="domain" description="NlpC/P60" evidence="5">
    <location>
        <begin position="2"/>
        <end position="143"/>
    </location>
</feature>
<evidence type="ECO:0000256" key="1">
    <source>
        <dbReference type="ARBA" id="ARBA00007074"/>
    </source>
</evidence>
<comment type="caution">
    <text evidence="6">The sequence shown here is derived from an EMBL/GenBank/DDBJ whole genome shotgun (WGS) entry which is preliminary data.</text>
</comment>
<sequence length="242" mass="26345">MAGNPGVLVKRMVYWCRDVSLGYSQSDRWDIRPGGNADCSSLVIHCLREAGFDTGSASYTGNMSAQLTARGWRRIPADGKPRAGDILLNDVHHVAIYIGNGQLAQASISEHGTAYGSGGDQTGQETNIRNYYNYPWNCYLRYTGIPNTAPADNRAVSSQSLNNDVESVISAMNATHVIFEYQGGLYIANMLAGTYTHIPNPQAFTDRVQALKRVGAKVAEWKHYTVTGSNRIGDIHAFGVPA</sequence>
<dbReference type="InterPro" id="IPR038765">
    <property type="entry name" value="Papain-like_cys_pep_sf"/>
</dbReference>
<keyword evidence="3 6" id="KW-0378">Hydrolase</keyword>
<evidence type="ECO:0000313" key="7">
    <source>
        <dbReference type="Proteomes" id="UP000029050"/>
    </source>
</evidence>
<dbReference type="GeneID" id="98300156"/>
<dbReference type="SUPFAM" id="SSF54001">
    <property type="entry name" value="Cysteine proteinases"/>
    <property type="match status" value="1"/>
</dbReference>
<keyword evidence="2" id="KW-0645">Protease</keyword>
<protein>
    <submittedName>
        <fullName evidence="6">Bacteriophage peptidoglycan hydrolase</fullName>
    </submittedName>
</protein>
<dbReference type="STRING" id="218140.BPSY_0950"/>
<comment type="similarity">
    <text evidence="1">Belongs to the peptidase C40 family.</text>
</comment>
<proteinExistence type="inferred from homology"/>
<evidence type="ECO:0000256" key="4">
    <source>
        <dbReference type="ARBA" id="ARBA00022807"/>
    </source>
</evidence>
<keyword evidence="4" id="KW-0788">Thiol protease</keyword>
<dbReference type="RefSeq" id="WP_238556809.1">
    <property type="nucleotide sequence ID" value="NZ_BAABVZ010000005.1"/>
</dbReference>
<evidence type="ECO:0000256" key="3">
    <source>
        <dbReference type="ARBA" id="ARBA00022801"/>
    </source>
</evidence>
<keyword evidence="7" id="KW-1185">Reference proteome</keyword>
<name>A0A087CFQ2_9BIFI</name>
<dbReference type="Proteomes" id="UP000029050">
    <property type="component" value="Unassembled WGS sequence"/>
</dbReference>
<evidence type="ECO:0000256" key="2">
    <source>
        <dbReference type="ARBA" id="ARBA00022670"/>
    </source>
</evidence>
<dbReference type="Gene3D" id="3.90.1720.10">
    <property type="entry name" value="endopeptidase domain like (from Nostoc punctiforme)"/>
    <property type="match status" value="1"/>
</dbReference>
<evidence type="ECO:0000259" key="5">
    <source>
        <dbReference type="PROSITE" id="PS51935"/>
    </source>
</evidence>
<dbReference type="Pfam" id="PF25309">
    <property type="entry name" value="ELLD"/>
    <property type="match status" value="2"/>
</dbReference>
<reference evidence="6 7" key="1">
    <citation type="submission" date="2014-03" db="EMBL/GenBank/DDBJ databases">
        <title>Genomics of Bifidobacteria.</title>
        <authorList>
            <person name="Ventura M."/>
            <person name="Milani C."/>
            <person name="Lugli G.A."/>
        </authorList>
    </citation>
    <scope>NUCLEOTIDE SEQUENCE [LARGE SCALE GENOMIC DNA]</scope>
    <source>
        <strain evidence="6 7">LMG 21775</strain>
    </source>
</reference>